<dbReference type="InterPro" id="IPR000182">
    <property type="entry name" value="GNAT_dom"/>
</dbReference>
<sequence length="235" mass="27054">MTLLVLPALIPDIRKLYDVYFAAFKNDLMGQIMLQILFPGTLVDSEEFRKSHAEATLRYWHESSVQYTFKCVDTATGEIVGIALGDVYLQERSEEERAFQGVPWLEGEQKERAEKVLRPLWEVREKLFGGHPYLYVHVIGVDPKHQGRKAGLAIVQWGTDLCERAQLPLYFESSPSTTALYEKFGYERLKETIVHKAEVLGTDKDIEVPLMVRMPSAAKGMGFYEWREKGYPRFD</sequence>
<dbReference type="Gene3D" id="3.40.630.30">
    <property type="match status" value="1"/>
</dbReference>
<protein>
    <recommendedName>
        <fullName evidence="1">N-acetyltransferase domain-containing protein</fullName>
    </recommendedName>
</protein>
<dbReference type="InterPro" id="IPR016181">
    <property type="entry name" value="Acyl_CoA_acyltransferase"/>
</dbReference>
<organism evidence="2 3">
    <name type="scientific">Phialemonium thermophilum</name>
    <dbReference type="NCBI Taxonomy" id="223376"/>
    <lineage>
        <taxon>Eukaryota</taxon>
        <taxon>Fungi</taxon>
        <taxon>Dikarya</taxon>
        <taxon>Ascomycota</taxon>
        <taxon>Pezizomycotina</taxon>
        <taxon>Sordariomycetes</taxon>
        <taxon>Sordariomycetidae</taxon>
        <taxon>Cephalothecales</taxon>
        <taxon>Cephalothecaceae</taxon>
        <taxon>Phialemonium</taxon>
    </lineage>
</organism>
<name>A0ABR3VXH4_9PEZI</name>
<reference evidence="2 3" key="1">
    <citation type="journal article" date="2024" name="Commun. Biol.">
        <title>Comparative genomic analysis of thermophilic fungi reveals convergent evolutionary adaptations and gene losses.</title>
        <authorList>
            <person name="Steindorff A.S."/>
            <person name="Aguilar-Pontes M.V."/>
            <person name="Robinson A.J."/>
            <person name="Andreopoulos B."/>
            <person name="LaButti K."/>
            <person name="Kuo A."/>
            <person name="Mondo S."/>
            <person name="Riley R."/>
            <person name="Otillar R."/>
            <person name="Haridas S."/>
            <person name="Lipzen A."/>
            <person name="Grimwood J."/>
            <person name="Schmutz J."/>
            <person name="Clum A."/>
            <person name="Reid I.D."/>
            <person name="Moisan M.C."/>
            <person name="Butler G."/>
            <person name="Nguyen T.T.M."/>
            <person name="Dewar K."/>
            <person name="Conant G."/>
            <person name="Drula E."/>
            <person name="Henrissat B."/>
            <person name="Hansel C."/>
            <person name="Singer S."/>
            <person name="Hutchinson M.I."/>
            <person name="de Vries R.P."/>
            <person name="Natvig D.O."/>
            <person name="Powell A.J."/>
            <person name="Tsang A."/>
            <person name="Grigoriev I.V."/>
        </authorList>
    </citation>
    <scope>NUCLEOTIDE SEQUENCE [LARGE SCALE GENOMIC DNA]</scope>
    <source>
        <strain evidence="2 3">ATCC 24622</strain>
    </source>
</reference>
<dbReference type="PROSITE" id="PS51186">
    <property type="entry name" value="GNAT"/>
    <property type="match status" value="1"/>
</dbReference>
<comment type="caution">
    <text evidence="2">The sequence shown here is derived from an EMBL/GenBank/DDBJ whole genome shotgun (WGS) entry which is preliminary data.</text>
</comment>
<keyword evidence="3" id="KW-1185">Reference proteome</keyword>
<proteinExistence type="predicted"/>
<dbReference type="Proteomes" id="UP001586593">
    <property type="component" value="Unassembled WGS sequence"/>
</dbReference>
<evidence type="ECO:0000313" key="2">
    <source>
        <dbReference type="EMBL" id="KAL1847681.1"/>
    </source>
</evidence>
<dbReference type="Pfam" id="PF00583">
    <property type="entry name" value="Acetyltransf_1"/>
    <property type="match status" value="1"/>
</dbReference>
<dbReference type="PANTHER" id="PTHR42791:SF17">
    <property type="entry name" value="ACETYLTRANSFERASE, GNAT FAMILY FAMILY (AFU_ORTHOLOGUE AFUA_8G05690)"/>
    <property type="match status" value="1"/>
</dbReference>
<feature type="domain" description="N-acetyltransferase" evidence="1">
    <location>
        <begin position="55"/>
        <end position="215"/>
    </location>
</feature>
<dbReference type="PANTHER" id="PTHR42791">
    <property type="entry name" value="GNAT FAMILY ACETYLTRANSFERASE"/>
    <property type="match status" value="1"/>
</dbReference>
<dbReference type="InterPro" id="IPR052523">
    <property type="entry name" value="Trichothecene_AcTrans"/>
</dbReference>
<dbReference type="EMBL" id="JAZHXJ010000962">
    <property type="protein sequence ID" value="KAL1847681.1"/>
    <property type="molecule type" value="Genomic_DNA"/>
</dbReference>
<gene>
    <name evidence="2" type="ORF">VTK73DRAFT_10293</name>
</gene>
<evidence type="ECO:0000313" key="3">
    <source>
        <dbReference type="Proteomes" id="UP001586593"/>
    </source>
</evidence>
<dbReference type="SUPFAM" id="SSF55729">
    <property type="entry name" value="Acyl-CoA N-acyltransferases (Nat)"/>
    <property type="match status" value="1"/>
</dbReference>
<evidence type="ECO:0000259" key="1">
    <source>
        <dbReference type="PROSITE" id="PS51186"/>
    </source>
</evidence>
<accession>A0ABR3VXH4</accession>